<dbReference type="PANTHER" id="PTHR31503:SF22">
    <property type="entry name" value="VACUOLAR CALCIUM ION TRANSPORTER"/>
    <property type="match status" value="1"/>
</dbReference>
<feature type="transmembrane region" description="Helical" evidence="8">
    <location>
        <begin position="144"/>
        <end position="163"/>
    </location>
</feature>
<protein>
    <recommendedName>
        <fullName evidence="9">Sodium/calcium exchanger membrane region domain-containing protein</fullName>
    </recommendedName>
</protein>
<organism evidence="10 11">
    <name type="scientific">Cladonia borealis</name>
    <dbReference type="NCBI Taxonomy" id="184061"/>
    <lineage>
        <taxon>Eukaryota</taxon>
        <taxon>Fungi</taxon>
        <taxon>Dikarya</taxon>
        <taxon>Ascomycota</taxon>
        <taxon>Pezizomycotina</taxon>
        <taxon>Lecanoromycetes</taxon>
        <taxon>OSLEUM clade</taxon>
        <taxon>Lecanoromycetidae</taxon>
        <taxon>Lecanorales</taxon>
        <taxon>Lecanorineae</taxon>
        <taxon>Cladoniaceae</taxon>
        <taxon>Cladonia</taxon>
    </lineage>
</organism>
<dbReference type="AlphaFoldDB" id="A0AA39QXV9"/>
<dbReference type="GO" id="GO:0012505">
    <property type="term" value="C:endomembrane system"/>
    <property type="evidence" value="ECO:0007669"/>
    <property type="project" value="UniProtKB-SubCell"/>
</dbReference>
<evidence type="ECO:0000256" key="7">
    <source>
        <dbReference type="ARBA" id="ARBA00023136"/>
    </source>
</evidence>
<dbReference type="InterPro" id="IPR004837">
    <property type="entry name" value="NaCa_Exmemb"/>
</dbReference>
<keyword evidence="4 8" id="KW-0812">Transmembrane</keyword>
<evidence type="ECO:0000313" key="10">
    <source>
        <dbReference type="EMBL" id="KAK0510451.1"/>
    </source>
</evidence>
<dbReference type="PANTHER" id="PTHR31503">
    <property type="entry name" value="VACUOLAR CALCIUM ION TRANSPORTER"/>
    <property type="match status" value="1"/>
</dbReference>
<keyword evidence="3" id="KW-0813">Transport</keyword>
<proteinExistence type="inferred from homology"/>
<evidence type="ECO:0000256" key="8">
    <source>
        <dbReference type="SAM" id="Phobius"/>
    </source>
</evidence>
<evidence type="ECO:0000259" key="9">
    <source>
        <dbReference type="Pfam" id="PF01699"/>
    </source>
</evidence>
<evidence type="ECO:0000313" key="11">
    <source>
        <dbReference type="Proteomes" id="UP001166286"/>
    </source>
</evidence>
<evidence type="ECO:0000256" key="3">
    <source>
        <dbReference type="ARBA" id="ARBA00022448"/>
    </source>
</evidence>
<feature type="domain" description="Sodium/calcium exchanger membrane region" evidence="9">
    <location>
        <begin position="61"/>
        <end position="155"/>
    </location>
</feature>
<dbReference type="InterPro" id="IPR044880">
    <property type="entry name" value="NCX_ion-bd_dom_sf"/>
</dbReference>
<evidence type="ECO:0000256" key="2">
    <source>
        <dbReference type="ARBA" id="ARBA00008170"/>
    </source>
</evidence>
<gene>
    <name evidence="10" type="ORF">JMJ35_006883</name>
</gene>
<dbReference type="InterPro" id="IPR004713">
    <property type="entry name" value="CaH_exchang"/>
</dbReference>
<dbReference type="Proteomes" id="UP001166286">
    <property type="component" value="Unassembled WGS sequence"/>
</dbReference>
<comment type="subcellular location">
    <subcellularLocation>
        <location evidence="1">Endomembrane system</location>
        <topology evidence="1">Multi-pass membrane protein</topology>
    </subcellularLocation>
</comment>
<evidence type="ECO:0000256" key="6">
    <source>
        <dbReference type="ARBA" id="ARBA00023065"/>
    </source>
</evidence>
<dbReference type="GO" id="GO:0006874">
    <property type="term" value="P:intracellular calcium ion homeostasis"/>
    <property type="evidence" value="ECO:0007669"/>
    <property type="project" value="TreeGrafter"/>
</dbReference>
<evidence type="ECO:0000256" key="4">
    <source>
        <dbReference type="ARBA" id="ARBA00022692"/>
    </source>
</evidence>
<feature type="transmembrane region" description="Helical" evidence="8">
    <location>
        <begin position="33"/>
        <end position="50"/>
    </location>
</feature>
<dbReference type="EMBL" id="JAFEKC020000015">
    <property type="protein sequence ID" value="KAK0510451.1"/>
    <property type="molecule type" value="Genomic_DNA"/>
</dbReference>
<comment type="caution">
    <text evidence="10">The sequence shown here is derived from an EMBL/GenBank/DDBJ whole genome shotgun (WGS) entry which is preliminary data.</text>
</comment>
<sequence length="165" mass="18101">MRPCGLPTVPRWWVRWPAQVWQVTRQRFVRRSYLNLLLVFVPLAIAAVVTPMAPDIVLTFNFLAIIPVSGLVHLAGEDLSANLSRTHGKLLVAFSDNLVELVVGIVALCKGEIYLVQVSVIGSSLCYSLLIMGSCFLAHGMRNYLCGAMCIALYAIIALAAFLEP</sequence>
<name>A0AA39QXV9_9LECA</name>
<feature type="transmembrane region" description="Helical" evidence="8">
    <location>
        <begin position="114"/>
        <end position="137"/>
    </location>
</feature>
<evidence type="ECO:0000256" key="1">
    <source>
        <dbReference type="ARBA" id="ARBA00004127"/>
    </source>
</evidence>
<keyword evidence="6" id="KW-0406">Ion transport</keyword>
<dbReference type="GO" id="GO:0015369">
    <property type="term" value="F:calcium:proton antiporter activity"/>
    <property type="evidence" value="ECO:0007669"/>
    <property type="project" value="TreeGrafter"/>
</dbReference>
<dbReference type="GO" id="GO:0000329">
    <property type="term" value="C:fungal-type vacuole membrane"/>
    <property type="evidence" value="ECO:0007669"/>
    <property type="project" value="TreeGrafter"/>
</dbReference>
<reference evidence="10" key="1">
    <citation type="submission" date="2023-03" db="EMBL/GenBank/DDBJ databases">
        <title>Complete genome of Cladonia borealis.</title>
        <authorList>
            <person name="Park H."/>
        </authorList>
    </citation>
    <scope>NUCLEOTIDE SEQUENCE</scope>
    <source>
        <strain evidence="10">ANT050790</strain>
    </source>
</reference>
<evidence type="ECO:0000256" key="5">
    <source>
        <dbReference type="ARBA" id="ARBA00022989"/>
    </source>
</evidence>
<keyword evidence="7 8" id="KW-0472">Membrane</keyword>
<dbReference type="Pfam" id="PF01699">
    <property type="entry name" value="Na_Ca_ex"/>
    <property type="match status" value="1"/>
</dbReference>
<comment type="similarity">
    <text evidence="2">Belongs to the Ca(2+):cation antiporter (CaCA) (TC 2.A.19) family.</text>
</comment>
<accession>A0AA39QXV9</accession>
<keyword evidence="11" id="KW-1185">Reference proteome</keyword>
<dbReference type="Gene3D" id="1.20.1420.30">
    <property type="entry name" value="NCX, central ion-binding region"/>
    <property type="match status" value="1"/>
</dbReference>
<keyword evidence="5 8" id="KW-1133">Transmembrane helix</keyword>